<comment type="caution">
    <text evidence="3">The sequence shown here is derived from an EMBL/GenBank/DDBJ whole genome shotgun (WGS) entry which is preliminary data.</text>
</comment>
<reference evidence="3 4" key="1">
    <citation type="submission" date="2023-07" db="EMBL/GenBank/DDBJ databases">
        <title>Comparative genomics of wheat-associated soil bacteria to identify genetic determinants of phenazine resistance.</title>
        <authorList>
            <person name="Mouncey N."/>
        </authorList>
    </citation>
    <scope>NUCLEOTIDE SEQUENCE [LARGE SCALE GENOMIC DNA]</scope>
    <source>
        <strain evidence="3 4">W2I7</strain>
    </source>
</reference>
<organism evidence="3 4">
    <name type="scientific">Microbacterium murale</name>
    <dbReference type="NCBI Taxonomy" id="1081040"/>
    <lineage>
        <taxon>Bacteria</taxon>
        <taxon>Bacillati</taxon>
        <taxon>Actinomycetota</taxon>
        <taxon>Actinomycetes</taxon>
        <taxon>Micrococcales</taxon>
        <taxon>Microbacteriaceae</taxon>
        <taxon>Microbacterium</taxon>
    </lineage>
</organism>
<keyword evidence="4" id="KW-1185">Reference proteome</keyword>
<gene>
    <name evidence="3" type="ORF">QFZ46_001029</name>
</gene>
<dbReference type="EMBL" id="JAUSXK010000001">
    <property type="protein sequence ID" value="MDQ0642869.1"/>
    <property type="molecule type" value="Genomic_DNA"/>
</dbReference>
<evidence type="ECO:0000256" key="1">
    <source>
        <dbReference type="SAM" id="MobiDB-lite"/>
    </source>
</evidence>
<dbReference type="RefSeq" id="WP_307359038.1">
    <property type="nucleotide sequence ID" value="NZ_JAUSXK010000001.1"/>
</dbReference>
<evidence type="ECO:0000313" key="4">
    <source>
        <dbReference type="Proteomes" id="UP001239085"/>
    </source>
</evidence>
<dbReference type="Proteomes" id="UP001239085">
    <property type="component" value="Unassembled WGS sequence"/>
</dbReference>
<evidence type="ECO:0000313" key="3">
    <source>
        <dbReference type="EMBL" id="MDQ0642869.1"/>
    </source>
</evidence>
<evidence type="ECO:0000256" key="2">
    <source>
        <dbReference type="SAM" id="Phobius"/>
    </source>
</evidence>
<feature type="transmembrane region" description="Helical" evidence="2">
    <location>
        <begin position="48"/>
        <end position="70"/>
    </location>
</feature>
<keyword evidence="2" id="KW-0812">Transmembrane</keyword>
<feature type="region of interest" description="Disordered" evidence="1">
    <location>
        <begin position="1"/>
        <end position="29"/>
    </location>
</feature>
<protein>
    <submittedName>
        <fullName evidence="3">Uncharacterized protein</fullName>
    </submittedName>
</protein>
<accession>A0ABU0P6B6</accession>
<sequence length="237" mass="25002">MKNAAAPTAAAPDASPRVAPLASAAPPASVPRRNQWARAAIDRVPARWLATGATGVFLAVTAAFGGLASVPEPPLPEIGPGETFTGAELEMTPIRVTVAEELEYSGLIADAGVDERVLTLIMDVTNLSDVPRRAESDGSAVEVRIEGFPDVAPAITRLEDENFADAWLQPNVRTQIALSWLVSTADLADLTEVRVVLHTATEFVGSTVMHGRYWAAVTVAGFADLPVEEIPPAEEES</sequence>
<name>A0ABU0P6B6_9MICO</name>
<proteinExistence type="predicted"/>
<keyword evidence="2" id="KW-0472">Membrane</keyword>
<keyword evidence="2" id="KW-1133">Transmembrane helix</keyword>